<feature type="domain" description="Glutaredoxin" evidence="1">
    <location>
        <begin position="5"/>
        <end position="62"/>
    </location>
</feature>
<gene>
    <name evidence="2" type="ORF">AB8O55_21200</name>
</gene>
<dbReference type="EMBL" id="JBGEHV010000045">
    <property type="protein sequence ID" value="MEY8041936.1"/>
    <property type="molecule type" value="Genomic_DNA"/>
</dbReference>
<protein>
    <submittedName>
        <fullName evidence="2">Glutaredoxin domain-containing protein</fullName>
    </submittedName>
</protein>
<dbReference type="Gene3D" id="3.40.30.10">
    <property type="entry name" value="Glutaredoxin"/>
    <property type="match status" value="1"/>
</dbReference>
<dbReference type="Proteomes" id="UP001564626">
    <property type="component" value="Unassembled WGS sequence"/>
</dbReference>
<dbReference type="InterPro" id="IPR051548">
    <property type="entry name" value="Grx-like_ET"/>
</dbReference>
<evidence type="ECO:0000313" key="3">
    <source>
        <dbReference type="Proteomes" id="UP001564626"/>
    </source>
</evidence>
<dbReference type="InterPro" id="IPR002109">
    <property type="entry name" value="Glutaredoxin"/>
</dbReference>
<dbReference type="PANTHER" id="PTHR34386:SF1">
    <property type="entry name" value="GLUTAREDOXIN-LIKE PROTEIN NRDH"/>
    <property type="match status" value="1"/>
</dbReference>
<sequence>MASEVIVYTRPGCPFCMSLRSGLRRRELSFTEVDIWREAEAAAVVRSIADGNETVPTVVVDHDSERRWQAVNPSAAEVLDAVAEHAPELVPAQRPGPVRGALDALGLRKKEN</sequence>
<accession>A0ABV4CQ73</accession>
<dbReference type="Pfam" id="PF00462">
    <property type="entry name" value="Glutaredoxin"/>
    <property type="match status" value="1"/>
</dbReference>
<dbReference type="PANTHER" id="PTHR34386">
    <property type="entry name" value="GLUTAREDOXIN"/>
    <property type="match status" value="1"/>
</dbReference>
<evidence type="ECO:0000259" key="1">
    <source>
        <dbReference type="Pfam" id="PF00462"/>
    </source>
</evidence>
<dbReference type="PROSITE" id="PS51354">
    <property type="entry name" value="GLUTAREDOXIN_2"/>
    <property type="match status" value="1"/>
</dbReference>
<dbReference type="SUPFAM" id="SSF52833">
    <property type="entry name" value="Thioredoxin-like"/>
    <property type="match status" value="1"/>
</dbReference>
<dbReference type="InterPro" id="IPR036249">
    <property type="entry name" value="Thioredoxin-like_sf"/>
</dbReference>
<keyword evidence="3" id="KW-1185">Reference proteome</keyword>
<dbReference type="RefSeq" id="WP_345360209.1">
    <property type="nucleotide sequence ID" value="NZ_BAABII010000004.1"/>
</dbReference>
<reference evidence="2 3" key="1">
    <citation type="submission" date="2024-08" db="EMBL/GenBank/DDBJ databases">
        <title>Genome mining of Saccharopolyspora cebuensis PGLac3 from Nigerian medicinal plant.</title>
        <authorList>
            <person name="Ezeobiora C.E."/>
            <person name="Igbokwe N.H."/>
            <person name="Amin D.H."/>
            <person name="Mendie U.E."/>
        </authorList>
    </citation>
    <scope>NUCLEOTIDE SEQUENCE [LARGE SCALE GENOMIC DNA]</scope>
    <source>
        <strain evidence="2 3">PGLac3</strain>
    </source>
</reference>
<comment type="caution">
    <text evidence="2">The sequence shown here is derived from an EMBL/GenBank/DDBJ whole genome shotgun (WGS) entry which is preliminary data.</text>
</comment>
<proteinExistence type="predicted"/>
<dbReference type="CDD" id="cd02976">
    <property type="entry name" value="NrdH"/>
    <property type="match status" value="1"/>
</dbReference>
<name>A0ABV4CQ73_9PSEU</name>
<organism evidence="2 3">
    <name type="scientific">Saccharopolyspora cebuensis</name>
    <dbReference type="NCBI Taxonomy" id="418759"/>
    <lineage>
        <taxon>Bacteria</taxon>
        <taxon>Bacillati</taxon>
        <taxon>Actinomycetota</taxon>
        <taxon>Actinomycetes</taxon>
        <taxon>Pseudonocardiales</taxon>
        <taxon>Pseudonocardiaceae</taxon>
        <taxon>Saccharopolyspora</taxon>
    </lineage>
</organism>
<evidence type="ECO:0000313" key="2">
    <source>
        <dbReference type="EMBL" id="MEY8041936.1"/>
    </source>
</evidence>